<dbReference type="InterPro" id="IPR013217">
    <property type="entry name" value="Methyltransf_12"/>
</dbReference>
<dbReference type="PROSITE" id="PS50075">
    <property type="entry name" value="CARRIER"/>
    <property type="match status" value="1"/>
</dbReference>
<dbReference type="EMBL" id="ADBJ01000002">
    <property type="protein sequence ID" value="EFA86658.1"/>
    <property type="molecule type" value="Genomic_DNA"/>
</dbReference>
<keyword evidence="4" id="KW-0808">Transferase</keyword>
<dbReference type="Proteomes" id="UP000001396">
    <property type="component" value="Unassembled WGS sequence"/>
</dbReference>
<proteinExistence type="predicted"/>
<dbReference type="PANTHER" id="PTHR45681">
    <property type="entry name" value="POLYKETIDE SYNTHASE 44-RELATED"/>
    <property type="match status" value="1"/>
</dbReference>
<dbReference type="InterPro" id="IPR049551">
    <property type="entry name" value="PKS_DH_C"/>
</dbReference>
<dbReference type="SMART" id="SM00827">
    <property type="entry name" value="PKS_AT"/>
    <property type="match status" value="1"/>
</dbReference>
<dbReference type="InterPro" id="IPR057326">
    <property type="entry name" value="KR_dom"/>
</dbReference>
<dbReference type="Gene3D" id="3.40.47.10">
    <property type="match status" value="1"/>
</dbReference>
<accession>D3AWI5</accession>
<feature type="domain" description="Carrier" evidence="9">
    <location>
        <begin position="2412"/>
        <end position="2486"/>
    </location>
</feature>
<dbReference type="InterPro" id="IPR013968">
    <property type="entry name" value="PKS_KR"/>
</dbReference>
<dbReference type="GO" id="GO:0016746">
    <property type="term" value="F:acyltransferase activity"/>
    <property type="evidence" value="ECO:0007669"/>
    <property type="project" value="UniProtKB-KW"/>
</dbReference>
<dbReference type="Gene3D" id="3.10.129.110">
    <property type="entry name" value="Polyketide synthase dehydratase"/>
    <property type="match status" value="1"/>
</dbReference>
<dbReference type="SMART" id="SM00822">
    <property type="entry name" value="PKS_KR"/>
    <property type="match status" value="1"/>
</dbReference>
<dbReference type="STRING" id="670386.D3AWI5"/>
<dbReference type="Pfam" id="PF08242">
    <property type="entry name" value="Methyltransf_12"/>
    <property type="match status" value="1"/>
</dbReference>
<feature type="domain" description="PKS/mFAS DH" evidence="11">
    <location>
        <begin position="902"/>
        <end position="1200"/>
    </location>
</feature>
<dbReference type="SUPFAM" id="SSF52151">
    <property type="entry name" value="FabD/lysophospholipase-like"/>
    <property type="match status" value="1"/>
</dbReference>
<dbReference type="InterPro" id="IPR014043">
    <property type="entry name" value="Acyl_transferase_dom"/>
</dbReference>
<feature type="active site" description="Proton acceptor; for dehydratase activity" evidence="8">
    <location>
        <position position="942"/>
    </location>
</feature>
<evidence type="ECO:0000259" key="10">
    <source>
        <dbReference type="PROSITE" id="PS52004"/>
    </source>
</evidence>
<dbReference type="SUPFAM" id="SSF55048">
    <property type="entry name" value="Probable ACP-binding domain of malonyl-CoA ACP transacylase"/>
    <property type="match status" value="1"/>
</dbReference>
<evidence type="ECO:0000313" key="13">
    <source>
        <dbReference type="Proteomes" id="UP000001396"/>
    </source>
</evidence>
<feature type="region of interest" description="N-terminal hotdog fold" evidence="8">
    <location>
        <begin position="902"/>
        <end position="1037"/>
    </location>
</feature>
<dbReference type="FunFam" id="3.40.366.10:FF:000002">
    <property type="entry name" value="Probable polyketide synthase 2"/>
    <property type="match status" value="1"/>
</dbReference>
<gene>
    <name evidence="12" type="primary">pks40</name>
    <name evidence="12" type="ORF">PPL_00459</name>
</gene>
<evidence type="ECO:0000259" key="11">
    <source>
        <dbReference type="PROSITE" id="PS52019"/>
    </source>
</evidence>
<dbReference type="Pfam" id="PF00698">
    <property type="entry name" value="Acyl_transf_1"/>
    <property type="match status" value="1"/>
</dbReference>
<name>D3AWI5_HETP5</name>
<dbReference type="InterPro" id="IPR013149">
    <property type="entry name" value="ADH-like_C"/>
</dbReference>
<dbReference type="Gene3D" id="1.10.1200.10">
    <property type="entry name" value="ACP-like"/>
    <property type="match status" value="1"/>
</dbReference>
<feature type="domain" description="Ketosynthase family 3 (KS3)" evidence="10">
    <location>
        <begin position="17"/>
        <end position="440"/>
    </location>
</feature>
<dbReference type="SUPFAM" id="SSF53335">
    <property type="entry name" value="S-adenosyl-L-methionine-dependent methyltransferases"/>
    <property type="match status" value="1"/>
</dbReference>
<dbReference type="Gene3D" id="3.40.366.10">
    <property type="entry name" value="Malonyl-Coenzyme A Acyl Carrier Protein, domain 2"/>
    <property type="match status" value="1"/>
</dbReference>
<dbReference type="InterPro" id="IPR020841">
    <property type="entry name" value="PKS_Beta-ketoAc_synthase_dom"/>
</dbReference>
<dbReference type="CDD" id="cd02440">
    <property type="entry name" value="AdoMet_MTases"/>
    <property type="match status" value="1"/>
</dbReference>
<dbReference type="GeneID" id="31355993"/>
<dbReference type="InterPro" id="IPR014031">
    <property type="entry name" value="Ketoacyl_synth_C"/>
</dbReference>
<protein>
    <submittedName>
        <fullName evidence="12">Putative polyketide synthase</fullName>
    </submittedName>
</protein>
<dbReference type="Gene3D" id="3.90.180.10">
    <property type="entry name" value="Medium-chain alcohol dehydrogenases, catalytic domain"/>
    <property type="match status" value="1"/>
</dbReference>
<feature type="region of interest" description="C-terminal hotdog fold" evidence="8">
    <location>
        <begin position="1052"/>
        <end position="1200"/>
    </location>
</feature>
<keyword evidence="2" id="KW-0596">Phosphopantetheine</keyword>
<evidence type="ECO:0000256" key="5">
    <source>
        <dbReference type="ARBA" id="ARBA00022857"/>
    </source>
</evidence>
<dbReference type="InterPro" id="IPR036736">
    <property type="entry name" value="ACP-like_sf"/>
</dbReference>
<dbReference type="Pfam" id="PF08659">
    <property type="entry name" value="KR"/>
    <property type="match status" value="1"/>
</dbReference>
<dbReference type="PROSITE" id="PS52004">
    <property type="entry name" value="KS3_2"/>
    <property type="match status" value="1"/>
</dbReference>
<dbReference type="SUPFAM" id="SSF50129">
    <property type="entry name" value="GroES-like"/>
    <property type="match status" value="1"/>
</dbReference>
<dbReference type="InterPro" id="IPR001227">
    <property type="entry name" value="Ac_transferase_dom_sf"/>
</dbReference>
<feature type="active site" description="Proton donor; for dehydratase activity" evidence="8">
    <location>
        <position position="1112"/>
    </location>
</feature>
<dbReference type="InterPro" id="IPR036291">
    <property type="entry name" value="NAD(P)-bd_dom_sf"/>
</dbReference>
<evidence type="ECO:0000256" key="2">
    <source>
        <dbReference type="ARBA" id="ARBA00022450"/>
    </source>
</evidence>
<sequence length="2488" mass="280253">MDYKSLNNTISNEQQFPESIAVVGIGLRFPGESFTPDQLWENLLGSFDGIVEVPAERWSPNFYEHKLVGTKNAGLIPLDEWKKFDSLFFGLSPKDAPELDPQERMLLKVTYEALEDAQIPASQVRGSRTAVYVGVSNIDNSRLIQRYSVLDGAAKVLNDTFTFSVIANRVSYCFDFRGPSMCVDTACSSSLITTDLACQALISGNCDMAITSGISALFDPETTNCYSDFGVIGDQCRSFDANGKGFVRSEGCGVVILKRLSDAERDNNRIYAVIKGGNTNTDGHCNKDTMSTPSYVTQSENIERALRKTGVDPKDVYYVEAHATGTVVGDPIEVTALSKVFSEHHTNENPLKIGSIKANIGHLESGAGIASLIKVSLMLKNRKLVPNIKLTTLNPKIPFNDWNIQVVTKVEDLPQTERPILMGINSFGIGGANCHLILEEYRNELKPILPDTHQIEYLVPISGNSAGSLDKYIESIVSNTELQKKISFKEFVLHQSFSKSHMTNRKVIIAKDWEDFKNNQKSSVQFQLPSLNDSKGKKVAFVFCGQGPQWNQMGMQLYHSEPVYKSIVDRYDSLLKEYTGYSIIEKMNEIPNQSNDIHKPIIAQPSLFLFQIGLFELYKNWGIHPSFVVGHSFGDITSAYISGSISLTEAIKVVHFRSVFQNETIGSGRMLVVGMSFNDYQTKFQSQFPTLEIACFNSPESIVVTGDEASLTDLVKHLKLADLFNTFLRTPCSFHSSHQKVIKSKIMTTLGHMTSTKPTIPWYSTVTGELQTKGMDAQYLYNNIRRPVQFQKTMETIAKNLGDQLEDYIFLEIAPHPTLSSLIKQCIPQAVVISPIQRNKDEQALFKLSLANVHCYGANVEFKTQFKISEFLNISWKDSTTLLPRYQWDDELYWKESAYSHHKRINGPPTTILGHLGVHNGQQVYHSDIDIKRSPFRFLKDHQVKDKPLFPGAGYAEAIIQAFKSNGQDIVINKLEFLNPFFLHEKETPPKMQTVIDRLSNNDYKIQFFNKNGEAYNPNEQWVKTAQSRVSFSDTTVVNHHLDIESFKKQCNLTTFNQREFYQMTERVGLKYGPSFQHVTSIMVGEKCTLATLIPKSTAITPPQILNTTLIDNCAHGMMGLLDERRQFVFKSIEDMRINIKLMNELDSGNLPQELYLATTILDSNNYNYTGHCLLLLPDGQVLLEMERFTVTTPEKLRMSKIKFPQKELCSTVIQSKDLPTDVDALSLSKSFIQDSLKSQAVSTVDAILILVIALTNNIPGFNIKDIQSHSIEELFDKYGINRSKSNDRLFIRCLEILGQYMQHFNDQTFTPEFALALESKYSNSESNEYTVVKLSCDVIAQVLLGNGRAPEVLFNDGLLENFYTKSPFMKYYLKQLSHVVTSSIKPIVEKQEKRLINILEIGGGTGALTHLIISQLDEILEGQNQVEVYYTFTDVSPAFIYSMKDRYQNKQKLKSNLHLKFRLYDLEKDSFEQGYLPGHYDYVLMAYVIHIVPHLKESLSHIQKLITPSGLLAFSEPNYKYPLVDIMFGGFTQIWNFEDDIRDHYTLRPQQWIDLLSEETGYKNTRVFGSVDEKGEPLSLESGHSVIVVAQRSGVNQLPPTHEPCDHLTVIVKDGQQPIPIESLRKYTNNLSIIKCNEIESNLSLLEHSSHIFLVAGVEHLTLDNYQSVTFDASKLIKLFIKKPNQPIIAIVTRDCQTNNYFANSLNGITKSGFCDHYEINLSFIDVDSQLNDNNIKLILQIVNNYSSLGDFEYYIKENKVHIERTYHNAIENLQTSVAYEKDQSKLGCHINIGLEYKLFERPELEPEQIEVSIKSAGLNFKDYLFHLHMLQQDFMDKGDPFHPPIGLEHSGIVTRVGSAVTKFKVGDEVVGAHSHSISSHAINHVKYFTHKPKEISFHAAASVPVVYGTVYHAFFKVCQLDPENDTVLVHSATGGVGLAALSILRWKGCKKVYATCGSQEKMDYLRANYSDILIDVFSSHTVDFARQIKQQCAGVDVLLNTLSSDYMNANFKALSPWGKIADISLTHVYNNEPLDYGNFKRDQAYATVDFNLLVVSRIEYTINMVNSLFQAMASGELDGPKIYKVYSACDAKKAVLSLKERKHIGKIVVDMSSIETEVLQPLIASGEKLPVPKANFKVDINHTVITTGQQGISLELIAWLSKFTNASDIVVLSISPLKSRLRKLINLNNKSSNRAKIHFIQTDVSKKQQLKTTMESIKQQYPPIETIFHLAAIYEDFGINELTLENIQRVHQPKVIGSINLHEITMELQLPIRQFILFSSISSISGTPSQPSYNSANLVIDAICQYRSNILGLPSKSMRFGPLLGEGLVAESVGIKEFFFSRGVASLHVSQFLGGLEAAISQPNKQFVNQIVSDITTQGNYDYNPKIKPKIEHHVDIRSDRKSSINRTDVDIYDTISNNIAMLLSMSASKLNGNTKLKDFGVDSLMTVQIKSFFDNNFEIDMFNVSQIPSVTINQIVSKVQSLKSN</sequence>
<dbReference type="InParanoid" id="D3AWI5"/>
<comment type="caution">
    <text evidence="12">The sequence shown here is derived from an EMBL/GenBank/DDBJ whole genome shotgun (WGS) entry which is preliminary data.</text>
</comment>
<dbReference type="Pfam" id="PF14765">
    <property type="entry name" value="PS-DH"/>
    <property type="match status" value="1"/>
</dbReference>
<dbReference type="RefSeq" id="XP_020438763.1">
    <property type="nucleotide sequence ID" value="XM_020571489.1"/>
</dbReference>
<dbReference type="InterPro" id="IPR016036">
    <property type="entry name" value="Malonyl_transacylase_ACP-bd"/>
</dbReference>
<dbReference type="Gene3D" id="3.40.50.720">
    <property type="entry name" value="NAD(P)-binding Rossmann-like Domain"/>
    <property type="match status" value="2"/>
</dbReference>
<dbReference type="PROSITE" id="PS52019">
    <property type="entry name" value="PKS_MFAS_DH"/>
    <property type="match status" value="1"/>
</dbReference>
<evidence type="ECO:0000256" key="8">
    <source>
        <dbReference type="PROSITE-ProRule" id="PRU01363"/>
    </source>
</evidence>
<dbReference type="Pfam" id="PF08240">
    <property type="entry name" value="ADH_N"/>
    <property type="match status" value="1"/>
</dbReference>
<dbReference type="InterPro" id="IPR016039">
    <property type="entry name" value="Thiolase-like"/>
</dbReference>
<dbReference type="InterPro" id="IPR014030">
    <property type="entry name" value="Ketoacyl_synth_N"/>
</dbReference>
<evidence type="ECO:0000256" key="6">
    <source>
        <dbReference type="ARBA" id="ARBA00023268"/>
    </source>
</evidence>
<dbReference type="PANTHER" id="PTHR45681:SF6">
    <property type="entry name" value="POLYKETIDE SYNTHASE 37"/>
    <property type="match status" value="1"/>
</dbReference>
<dbReference type="InterPro" id="IPR029063">
    <property type="entry name" value="SAM-dependent_MTases_sf"/>
</dbReference>
<dbReference type="Pfam" id="PF23297">
    <property type="entry name" value="ACP_SdgA_C"/>
    <property type="match status" value="1"/>
</dbReference>
<dbReference type="CDD" id="cd00833">
    <property type="entry name" value="PKS"/>
    <property type="match status" value="1"/>
</dbReference>
<dbReference type="Pfam" id="PF21089">
    <property type="entry name" value="PKS_DH_N"/>
    <property type="match status" value="1"/>
</dbReference>
<dbReference type="InterPro" id="IPR042104">
    <property type="entry name" value="PKS_dehydratase_sf"/>
</dbReference>
<dbReference type="SUPFAM" id="SSF47336">
    <property type="entry name" value="ACP-like"/>
    <property type="match status" value="1"/>
</dbReference>
<evidence type="ECO:0000256" key="4">
    <source>
        <dbReference type="ARBA" id="ARBA00022679"/>
    </source>
</evidence>
<dbReference type="InterPro" id="IPR032821">
    <property type="entry name" value="PKS_assoc"/>
</dbReference>
<dbReference type="Pfam" id="PF00109">
    <property type="entry name" value="ketoacyl-synt"/>
    <property type="match status" value="1"/>
</dbReference>
<dbReference type="InterPro" id="IPR013154">
    <property type="entry name" value="ADH-like_N"/>
</dbReference>
<reference evidence="12 13" key="1">
    <citation type="journal article" date="2011" name="Genome Res.">
        <title>Phylogeny-wide analysis of social amoeba genomes highlights ancient origins for complex intercellular communication.</title>
        <authorList>
            <person name="Heidel A.J."/>
            <person name="Lawal H.M."/>
            <person name="Felder M."/>
            <person name="Schilde C."/>
            <person name="Helps N.R."/>
            <person name="Tunggal B."/>
            <person name="Rivero F."/>
            <person name="John U."/>
            <person name="Schleicher M."/>
            <person name="Eichinger L."/>
            <person name="Platzer M."/>
            <person name="Noegel A.A."/>
            <person name="Schaap P."/>
            <person name="Gloeckner G."/>
        </authorList>
    </citation>
    <scope>NUCLEOTIDE SEQUENCE [LARGE SCALE GENOMIC DNA]</scope>
    <source>
        <strain evidence="13">ATCC 26659 / Pp 5 / PN500</strain>
    </source>
</reference>
<dbReference type="InterPro" id="IPR049552">
    <property type="entry name" value="PKS_DH_N"/>
</dbReference>
<dbReference type="Gene3D" id="3.30.70.3290">
    <property type="match status" value="1"/>
</dbReference>
<dbReference type="InterPro" id="IPR049900">
    <property type="entry name" value="PKS_mFAS_DH"/>
</dbReference>
<dbReference type="Pfam" id="PF00107">
    <property type="entry name" value="ADH_zinc_N"/>
    <property type="match status" value="1"/>
</dbReference>
<keyword evidence="7" id="KW-0012">Acyltransferase</keyword>
<dbReference type="SUPFAM" id="SSF51735">
    <property type="entry name" value="NAD(P)-binding Rossmann-fold domains"/>
    <property type="match status" value="2"/>
</dbReference>
<dbReference type="Gene3D" id="3.40.50.150">
    <property type="entry name" value="Vaccinia Virus protein VP39"/>
    <property type="match status" value="1"/>
</dbReference>
<keyword evidence="3" id="KW-0597">Phosphoprotein</keyword>
<dbReference type="Pfam" id="PF02801">
    <property type="entry name" value="Ketoacyl-synt_C"/>
    <property type="match status" value="1"/>
</dbReference>
<dbReference type="CDD" id="cd05195">
    <property type="entry name" value="enoyl_red"/>
    <property type="match status" value="1"/>
</dbReference>
<dbReference type="InterPro" id="IPR016035">
    <property type="entry name" value="Acyl_Trfase/lysoPLipase"/>
</dbReference>
<dbReference type="InterPro" id="IPR009081">
    <property type="entry name" value="PP-bd_ACP"/>
</dbReference>
<comment type="cofactor">
    <cofactor evidence="1">
        <name>pantetheine 4'-phosphate</name>
        <dbReference type="ChEBI" id="CHEBI:47942"/>
    </cofactor>
</comment>
<dbReference type="InterPro" id="IPR011032">
    <property type="entry name" value="GroES-like_sf"/>
</dbReference>
<dbReference type="GO" id="GO:0016491">
    <property type="term" value="F:oxidoreductase activity"/>
    <property type="evidence" value="ECO:0007669"/>
    <property type="project" value="InterPro"/>
</dbReference>
<dbReference type="Pfam" id="PF16197">
    <property type="entry name" value="KAsynt_C_assoc"/>
    <property type="match status" value="1"/>
</dbReference>
<evidence type="ECO:0000259" key="9">
    <source>
        <dbReference type="PROSITE" id="PS50075"/>
    </source>
</evidence>
<organism evidence="12 13">
    <name type="scientific">Heterostelium pallidum (strain ATCC 26659 / Pp 5 / PN500)</name>
    <name type="common">Cellular slime mold</name>
    <name type="synonym">Polysphondylium pallidum</name>
    <dbReference type="NCBI Taxonomy" id="670386"/>
    <lineage>
        <taxon>Eukaryota</taxon>
        <taxon>Amoebozoa</taxon>
        <taxon>Evosea</taxon>
        <taxon>Eumycetozoa</taxon>
        <taxon>Dictyostelia</taxon>
        <taxon>Acytosteliales</taxon>
        <taxon>Acytosteliaceae</taxon>
        <taxon>Heterostelium</taxon>
    </lineage>
</organism>
<dbReference type="InterPro" id="IPR020843">
    <property type="entry name" value="ER"/>
</dbReference>
<evidence type="ECO:0000313" key="12">
    <source>
        <dbReference type="EMBL" id="EFA86658.1"/>
    </source>
</evidence>
<keyword evidence="5" id="KW-0521">NADP</keyword>
<evidence type="ECO:0000256" key="7">
    <source>
        <dbReference type="ARBA" id="ARBA00023315"/>
    </source>
</evidence>
<dbReference type="SMART" id="SM00825">
    <property type="entry name" value="PKS_KS"/>
    <property type="match status" value="1"/>
</dbReference>
<keyword evidence="13" id="KW-1185">Reference proteome</keyword>
<dbReference type="SUPFAM" id="SSF53901">
    <property type="entry name" value="Thiolase-like"/>
    <property type="match status" value="1"/>
</dbReference>
<dbReference type="SMART" id="SM00829">
    <property type="entry name" value="PKS_ER"/>
    <property type="match status" value="1"/>
</dbReference>
<evidence type="ECO:0000256" key="1">
    <source>
        <dbReference type="ARBA" id="ARBA00001957"/>
    </source>
</evidence>
<keyword evidence="6" id="KW-0511">Multifunctional enzyme</keyword>
<evidence type="ECO:0000256" key="3">
    <source>
        <dbReference type="ARBA" id="ARBA00022553"/>
    </source>
</evidence>
<dbReference type="InterPro" id="IPR050444">
    <property type="entry name" value="Polyketide_Synthase"/>
</dbReference>